<gene>
    <name evidence="6" type="ORF">KDL01_00395</name>
</gene>
<feature type="domain" description="HTH lysR-type" evidence="5">
    <location>
        <begin position="1"/>
        <end position="58"/>
    </location>
</feature>
<evidence type="ECO:0000313" key="6">
    <source>
        <dbReference type="EMBL" id="MBR7831695.1"/>
    </source>
</evidence>
<dbReference type="Gene3D" id="1.10.10.10">
    <property type="entry name" value="Winged helix-like DNA-binding domain superfamily/Winged helix DNA-binding domain"/>
    <property type="match status" value="1"/>
</dbReference>
<dbReference type="GO" id="GO:0032993">
    <property type="term" value="C:protein-DNA complex"/>
    <property type="evidence" value="ECO:0007669"/>
    <property type="project" value="TreeGrafter"/>
</dbReference>
<dbReference type="GO" id="GO:0003677">
    <property type="term" value="F:DNA binding"/>
    <property type="evidence" value="ECO:0007669"/>
    <property type="project" value="UniProtKB-KW"/>
</dbReference>
<organism evidence="6 7">
    <name type="scientific">Actinospica durhamensis</name>
    <dbReference type="NCBI Taxonomy" id="1508375"/>
    <lineage>
        <taxon>Bacteria</taxon>
        <taxon>Bacillati</taxon>
        <taxon>Actinomycetota</taxon>
        <taxon>Actinomycetes</taxon>
        <taxon>Catenulisporales</taxon>
        <taxon>Actinospicaceae</taxon>
        <taxon>Actinospica</taxon>
    </lineage>
</organism>
<dbReference type="InterPro" id="IPR005119">
    <property type="entry name" value="LysR_subst-bd"/>
</dbReference>
<dbReference type="Gene3D" id="3.40.190.10">
    <property type="entry name" value="Periplasmic binding protein-like II"/>
    <property type="match status" value="2"/>
</dbReference>
<dbReference type="Proteomes" id="UP000675781">
    <property type="component" value="Unassembled WGS sequence"/>
</dbReference>
<dbReference type="InterPro" id="IPR036388">
    <property type="entry name" value="WH-like_DNA-bd_sf"/>
</dbReference>
<dbReference type="PANTHER" id="PTHR30346:SF17">
    <property type="entry name" value="LYSR FAMILY TRANSCRIPTIONAL REGULATOR"/>
    <property type="match status" value="1"/>
</dbReference>
<evidence type="ECO:0000256" key="4">
    <source>
        <dbReference type="ARBA" id="ARBA00023163"/>
    </source>
</evidence>
<protein>
    <submittedName>
        <fullName evidence="6">LysR family transcriptional regulator</fullName>
    </submittedName>
</protein>
<dbReference type="PROSITE" id="PS50931">
    <property type="entry name" value="HTH_LYSR"/>
    <property type="match status" value="1"/>
</dbReference>
<comment type="caution">
    <text evidence="6">The sequence shown here is derived from an EMBL/GenBank/DDBJ whole genome shotgun (WGS) entry which is preliminary data.</text>
</comment>
<dbReference type="RefSeq" id="WP_212526226.1">
    <property type="nucleotide sequence ID" value="NZ_JAGSOG010000001.1"/>
</dbReference>
<dbReference type="InterPro" id="IPR036390">
    <property type="entry name" value="WH_DNA-bd_sf"/>
</dbReference>
<keyword evidence="3" id="KW-0238">DNA-binding</keyword>
<dbReference type="SUPFAM" id="SSF46785">
    <property type="entry name" value="Winged helix' DNA-binding domain"/>
    <property type="match status" value="1"/>
</dbReference>
<keyword evidence="7" id="KW-1185">Reference proteome</keyword>
<dbReference type="CDD" id="cd08414">
    <property type="entry name" value="PBP2_LTTR_aromatics_like"/>
    <property type="match status" value="1"/>
</dbReference>
<dbReference type="EMBL" id="JAGSOG010000001">
    <property type="protein sequence ID" value="MBR7831695.1"/>
    <property type="molecule type" value="Genomic_DNA"/>
</dbReference>
<evidence type="ECO:0000259" key="5">
    <source>
        <dbReference type="PROSITE" id="PS50931"/>
    </source>
</evidence>
<dbReference type="InterPro" id="IPR000847">
    <property type="entry name" value="LysR_HTH_N"/>
</dbReference>
<name>A0A941EFH3_9ACTN</name>
<dbReference type="Pfam" id="PF03466">
    <property type="entry name" value="LysR_substrate"/>
    <property type="match status" value="1"/>
</dbReference>
<keyword evidence="2" id="KW-0805">Transcription regulation</keyword>
<reference evidence="6" key="1">
    <citation type="submission" date="2021-04" db="EMBL/GenBank/DDBJ databases">
        <title>Genome based classification of Actinospica acidithermotolerans sp. nov., an actinobacterium isolated from an Indonesian hot spring.</title>
        <authorList>
            <person name="Kusuma A.B."/>
            <person name="Putra K.E."/>
            <person name="Nafisah S."/>
            <person name="Loh J."/>
            <person name="Nouioui I."/>
            <person name="Goodfellow M."/>
        </authorList>
    </citation>
    <scope>NUCLEOTIDE SEQUENCE</scope>
    <source>
        <strain evidence="6">CSCA 57</strain>
    </source>
</reference>
<evidence type="ECO:0000313" key="7">
    <source>
        <dbReference type="Proteomes" id="UP000675781"/>
    </source>
</evidence>
<dbReference type="SUPFAM" id="SSF53850">
    <property type="entry name" value="Periplasmic binding protein-like II"/>
    <property type="match status" value="1"/>
</dbReference>
<dbReference type="Pfam" id="PF00126">
    <property type="entry name" value="HTH_1"/>
    <property type="match status" value="1"/>
</dbReference>
<proteinExistence type="inferred from homology"/>
<evidence type="ECO:0000256" key="1">
    <source>
        <dbReference type="ARBA" id="ARBA00009437"/>
    </source>
</evidence>
<comment type="similarity">
    <text evidence="1">Belongs to the LysR transcriptional regulatory family.</text>
</comment>
<keyword evidence="4" id="KW-0804">Transcription</keyword>
<dbReference type="GO" id="GO:0003700">
    <property type="term" value="F:DNA-binding transcription factor activity"/>
    <property type="evidence" value="ECO:0007669"/>
    <property type="project" value="InterPro"/>
</dbReference>
<accession>A0A941EFH3</accession>
<dbReference type="PRINTS" id="PR00039">
    <property type="entry name" value="HTHLYSR"/>
</dbReference>
<dbReference type="PANTHER" id="PTHR30346">
    <property type="entry name" value="TRANSCRIPTIONAL DUAL REGULATOR HCAR-RELATED"/>
    <property type="match status" value="1"/>
</dbReference>
<sequence>MEDRLLRAFVAVADHGTYGAAARALAVTQPALTKQIQALEARVGGTLLRRGRQGAEPTALGRALLPDARDAVERLDAFALRARRLSAGGAGTLAVGFGLSTIDIAPRTVAEFRRRRPGIRVALDDLSSAVQFERLRRGELDAGFVRLPVDAGVPAVELGGDELVLAVPEGVDPEPGAEALISELGLVCLTRSGSPGFVGLTDRYLAAADLRPRILQRANDVQTVLALVAAGIGGALVSARAGAIAPGLRLIPVDHPAARWRIGLAWQPREPSPALAAFVEAAKDVAERSKPR</sequence>
<evidence type="ECO:0000256" key="3">
    <source>
        <dbReference type="ARBA" id="ARBA00023125"/>
    </source>
</evidence>
<evidence type="ECO:0000256" key="2">
    <source>
        <dbReference type="ARBA" id="ARBA00023015"/>
    </source>
</evidence>
<dbReference type="AlphaFoldDB" id="A0A941EFH3"/>